<feature type="binding site" evidence="4 6">
    <location>
        <position position="116"/>
    </location>
    <ligand>
        <name>substrate</name>
    </ligand>
</feature>
<evidence type="ECO:0000256" key="3">
    <source>
        <dbReference type="ARBA" id="ARBA00023235"/>
    </source>
</evidence>
<dbReference type="SUPFAM" id="SSF55120">
    <property type="entry name" value="Pseudouridine synthase"/>
    <property type="match status" value="1"/>
</dbReference>
<comment type="similarity">
    <text evidence="1 4 7">Belongs to the tRNA pseudouridine synthase TruA family.</text>
</comment>
<dbReference type="InterPro" id="IPR020095">
    <property type="entry name" value="PsdUridine_synth_TruA_C"/>
</dbReference>
<dbReference type="Proteomes" id="UP000292855">
    <property type="component" value="Unassembled WGS sequence"/>
</dbReference>
<dbReference type="GO" id="GO:0160147">
    <property type="term" value="F:tRNA pseudouridine(38-40) synthase activity"/>
    <property type="evidence" value="ECO:0007669"/>
    <property type="project" value="UniProtKB-EC"/>
</dbReference>
<dbReference type="RefSeq" id="WP_130142097.1">
    <property type="nucleotide sequence ID" value="NZ_SGIT01000002.1"/>
</dbReference>
<gene>
    <name evidence="4 9" type="primary">truA</name>
    <name evidence="9" type="ORF">EWE74_13775</name>
</gene>
<evidence type="ECO:0000256" key="5">
    <source>
        <dbReference type="PIRSR" id="PIRSR001430-1"/>
    </source>
</evidence>
<comment type="function">
    <text evidence="4">Formation of pseudouridine at positions 38, 39 and 40 in the anticodon stem and loop of transfer RNAs.</text>
</comment>
<comment type="caution">
    <text evidence="9">The sequence shown here is derived from an EMBL/GenBank/DDBJ whole genome shotgun (WGS) entry which is preliminary data.</text>
</comment>
<evidence type="ECO:0000256" key="1">
    <source>
        <dbReference type="ARBA" id="ARBA00009375"/>
    </source>
</evidence>
<dbReference type="PIRSF" id="PIRSF001430">
    <property type="entry name" value="tRNA_psdUrid_synth"/>
    <property type="match status" value="1"/>
</dbReference>
<dbReference type="FunFam" id="3.30.70.580:FF:000001">
    <property type="entry name" value="tRNA pseudouridine synthase A"/>
    <property type="match status" value="1"/>
</dbReference>
<reference evidence="9 10" key="1">
    <citation type="submission" date="2019-02" db="EMBL/GenBank/DDBJ databases">
        <authorList>
            <person name="Li Y."/>
        </authorList>
    </citation>
    <scope>NUCLEOTIDE SEQUENCE [LARGE SCALE GENOMIC DNA]</scope>
    <source>
        <strain evidence="9 10">30C10-4-7</strain>
    </source>
</reference>
<keyword evidence="10" id="KW-1185">Reference proteome</keyword>
<comment type="catalytic activity">
    <reaction evidence="4 7">
        <text>uridine(38/39/40) in tRNA = pseudouridine(38/39/40) in tRNA</text>
        <dbReference type="Rhea" id="RHEA:22376"/>
        <dbReference type="Rhea" id="RHEA-COMP:10085"/>
        <dbReference type="Rhea" id="RHEA-COMP:10087"/>
        <dbReference type="ChEBI" id="CHEBI:65314"/>
        <dbReference type="ChEBI" id="CHEBI:65315"/>
        <dbReference type="EC" id="5.4.99.12"/>
    </reaction>
</comment>
<evidence type="ECO:0000259" key="8">
    <source>
        <dbReference type="Pfam" id="PF01416"/>
    </source>
</evidence>
<evidence type="ECO:0000313" key="9">
    <source>
        <dbReference type="EMBL" id="RZF60179.1"/>
    </source>
</evidence>
<dbReference type="CDD" id="cd02570">
    <property type="entry name" value="PseudoU_synth_EcTruA"/>
    <property type="match status" value="1"/>
</dbReference>
<evidence type="ECO:0000256" key="2">
    <source>
        <dbReference type="ARBA" id="ARBA00022694"/>
    </source>
</evidence>
<dbReference type="PANTHER" id="PTHR11142:SF0">
    <property type="entry name" value="TRNA PSEUDOURIDINE SYNTHASE-LIKE 1"/>
    <property type="match status" value="1"/>
</dbReference>
<name>A0A4Q6XTP6_9SPHI</name>
<protein>
    <recommendedName>
        <fullName evidence="4">tRNA pseudouridine synthase A</fullName>
        <ecNumber evidence="4">5.4.99.12</ecNumber>
    </recommendedName>
    <alternativeName>
        <fullName evidence="4">tRNA pseudouridine(38-40) synthase</fullName>
    </alternativeName>
    <alternativeName>
        <fullName evidence="4">tRNA pseudouridylate synthase I</fullName>
    </alternativeName>
    <alternativeName>
        <fullName evidence="4">tRNA-uridine isomerase I</fullName>
    </alternativeName>
</protein>
<evidence type="ECO:0000256" key="6">
    <source>
        <dbReference type="PIRSR" id="PIRSR001430-2"/>
    </source>
</evidence>
<feature type="active site" description="Nucleophile" evidence="4 5">
    <location>
        <position position="56"/>
    </location>
</feature>
<evidence type="ECO:0000256" key="4">
    <source>
        <dbReference type="HAMAP-Rule" id="MF_00171"/>
    </source>
</evidence>
<comment type="subunit">
    <text evidence="4">Homodimer.</text>
</comment>
<keyword evidence="2 4" id="KW-0819">tRNA processing</keyword>
<dbReference type="InterPro" id="IPR020097">
    <property type="entry name" value="PsdUridine_synth_TruA_a/b_dom"/>
</dbReference>
<accession>A0A4Q6XTP6</accession>
<dbReference type="InterPro" id="IPR001406">
    <property type="entry name" value="PsdUridine_synth_TruA"/>
</dbReference>
<evidence type="ECO:0000256" key="7">
    <source>
        <dbReference type="RuleBase" id="RU003792"/>
    </source>
</evidence>
<sequence length="255" mass="29104">MEDTLQRFFLEIAYDGTAYHGWQIQHNAVSVQQKLNDALHKILRYPIETIGAGRTDTGVHARQLFIHLDIPIGKIQDESRFLHALNSLLPPDIAAHRIFPVDKEAHARFDATERAYEYHIHFRKNPFLRHKSWQLRELPDLAIMNNAAMFLIGTQDFGCFSKSHTQVYTNICTVTQAYWQKTDDGLVFHITANRFLRNMVRAIVGTLLDIGLKTKAPESMLDIIGSKDRAKAGTSVPAHGLYLTKVVYPYIDTAF</sequence>
<dbReference type="NCBIfam" id="TIGR00071">
    <property type="entry name" value="hisT_truA"/>
    <property type="match status" value="1"/>
</dbReference>
<dbReference type="AlphaFoldDB" id="A0A4Q6XTP6"/>
<dbReference type="GO" id="GO:0031119">
    <property type="term" value="P:tRNA pseudouridine synthesis"/>
    <property type="evidence" value="ECO:0007669"/>
    <property type="project" value="UniProtKB-UniRule"/>
</dbReference>
<keyword evidence="3 4" id="KW-0413">Isomerase</keyword>
<organism evidence="9 10">
    <name type="scientific">Sphingobacterium corticibacterium</name>
    <dbReference type="NCBI Taxonomy" id="2484746"/>
    <lineage>
        <taxon>Bacteria</taxon>
        <taxon>Pseudomonadati</taxon>
        <taxon>Bacteroidota</taxon>
        <taxon>Sphingobacteriia</taxon>
        <taxon>Sphingobacteriales</taxon>
        <taxon>Sphingobacteriaceae</taxon>
        <taxon>Sphingobacterium</taxon>
    </lineage>
</organism>
<dbReference type="PANTHER" id="PTHR11142">
    <property type="entry name" value="PSEUDOURIDYLATE SYNTHASE"/>
    <property type="match status" value="1"/>
</dbReference>
<dbReference type="Gene3D" id="3.30.70.580">
    <property type="entry name" value="Pseudouridine synthase I, catalytic domain, N-terminal subdomain"/>
    <property type="match status" value="1"/>
</dbReference>
<proteinExistence type="inferred from homology"/>
<dbReference type="OrthoDB" id="9811823at2"/>
<evidence type="ECO:0000313" key="10">
    <source>
        <dbReference type="Proteomes" id="UP000292855"/>
    </source>
</evidence>
<dbReference type="Gene3D" id="3.30.70.660">
    <property type="entry name" value="Pseudouridine synthase I, catalytic domain, C-terminal subdomain"/>
    <property type="match status" value="1"/>
</dbReference>
<dbReference type="Pfam" id="PF01416">
    <property type="entry name" value="PseudoU_synth_1"/>
    <property type="match status" value="2"/>
</dbReference>
<feature type="domain" description="Pseudouridine synthase I TruA alpha/beta" evidence="8">
    <location>
        <begin position="13"/>
        <end position="110"/>
    </location>
</feature>
<dbReference type="EC" id="5.4.99.12" evidence="4"/>
<feature type="domain" description="Pseudouridine synthase I TruA alpha/beta" evidence="8">
    <location>
        <begin position="147"/>
        <end position="249"/>
    </location>
</feature>
<dbReference type="InterPro" id="IPR020094">
    <property type="entry name" value="TruA/RsuA/RluB/E/F_N"/>
</dbReference>
<dbReference type="InterPro" id="IPR020103">
    <property type="entry name" value="PsdUridine_synth_cat_dom_sf"/>
</dbReference>
<dbReference type="EMBL" id="SGIT01000002">
    <property type="protein sequence ID" value="RZF60179.1"/>
    <property type="molecule type" value="Genomic_DNA"/>
</dbReference>
<dbReference type="GO" id="GO:0003723">
    <property type="term" value="F:RNA binding"/>
    <property type="evidence" value="ECO:0007669"/>
    <property type="project" value="InterPro"/>
</dbReference>
<comment type="caution">
    <text evidence="4">Lacks conserved residue(s) required for the propagation of feature annotation.</text>
</comment>
<dbReference type="HAMAP" id="MF_00171">
    <property type="entry name" value="TruA"/>
    <property type="match status" value="1"/>
</dbReference>